<accession>A0A552IZE0</accession>
<dbReference type="Pfam" id="PF09233">
    <property type="entry name" value="Endonuc-EcoRV"/>
    <property type="match status" value="1"/>
</dbReference>
<keyword evidence="2" id="KW-0255">Endonuclease</keyword>
<proteinExistence type="predicted"/>
<gene>
    <name evidence="4" type="ORF">EWV54_10005</name>
</gene>
<dbReference type="InterPro" id="IPR015314">
    <property type="entry name" value="Restrct_endonuc_II_EcoRV"/>
</dbReference>
<comment type="caution">
    <text evidence="4">The sequence shown here is derived from an EMBL/GenBank/DDBJ whole genome shotgun (WGS) entry which is preliminary data.</text>
</comment>
<dbReference type="GO" id="GO:0004519">
    <property type="term" value="F:endonuclease activity"/>
    <property type="evidence" value="ECO:0007669"/>
    <property type="project" value="UniProtKB-KW"/>
</dbReference>
<evidence type="ECO:0000313" key="5">
    <source>
        <dbReference type="Proteomes" id="UP000319191"/>
    </source>
</evidence>
<sequence>MNLNCLEVYTISIDTKIISKILELLLFPIFDNFARCNQLKIEGCISLMQKYQQSAIISDP</sequence>
<evidence type="ECO:0000256" key="1">
    <source>
        <dbReference type="ARBA" id="ARBA00022722"/>
    </source>
</evidence>
<dbReference type="InterPro" id="IPR037057">
    <property type="entry name" value="DNA_rep_MutH/T2_RE_sf"/>
</dbReference>
<dbReference type="Gene3D" id="3.40.600.10">
    <property type="entry name" value="DNA mismatch repair MutH/Restriction endonuclease, type II"/>
    <property type="match status" value="1"/>
</dbReference>
<evidence type="ECO:0000256" key="3">
    <source>
        <dbReference type="ARBA" id="ARBA00022801"/>
    </source>
</evidence>
<dbReference type="Proteomes" id="UP000319191">
    <property type="component" value="Unassembled WGS sequence"/>
</dbReference>
<evidence type="ECO:0000313" key="4">
    <source>
        <dbReference type="EMBL" id="TRU88731.1"/>
    </source>
</evidence>
<dbReference type="InterPro" id="IPR011335">
    <property type="entry name" value="Restrct_endonuc-II-like"/>
</dbReference>
<protein>
    <submittedName>
        <fullName evidence="4">Uncharacterized protein</fullName>
    </submittedName>
</protein>
<dbReference type="GO" id="GO:0016787">
    <property type="term" value="F:hydrolase activity"/>
    <property type="evidence" value="ECO:0007669"/>
    <property type="project" value="UniProtKB-KW"/>
</dbReference>
<dbReference type="EMBL" id="SFAV01000131">
    <property type="protein sequence ID" value="TRU88731.1"/>
    <property type="molecule type" value="Genomic_DNA"/>
</dbReference>
<keyword evidence="1" id="KW-0540">Nuclease</keyword>
<dbReference type="SUPFAM" id="SSF52980">
    <property type="entry name" value="Restriction endonuclease-like"/>
    <property type="match status" value="1"/>
</dbReference>
<dbReference type="AlphaFoldDB" id="A0A552IZE0"/>
<evidence type="ECO:0000256" key="2">
    <source>
        <dbReference type="ARBA" id="ARBA00022759"/>
    </source>
</evidence>
<dbReference type="GO" id="GO:0003677">
    <property type="term" value="F:DNA binding"/>
    <property type="evidence" value="ECO:0007669"/>
    <property type="project" value="InterPro"/>
</dbReference>
<reference evidence="4 5" key="1">
    <citation type="submission" date="2019-01" db="EMBL/GenBank/DDBJ databases">
        <title>Coherence of Microcystis species and biogeography revealed through population genomics.</title>
        <authorList>
            <person name="Perez-Carrascal O.M."/>
            <person name="Terrat Y."/>
            <person name="Giani A."/>
            <person name="Fortin N."/>
            <person name="Tromas N."/>
            <person name="Shapiro B.J."/>
        </authorList>
    </citation>
    <scope>NUCLEOTIDE SEQUENCE [LARGE SCALE GENOMIC DNA]</scope>
    <source>
        <strain evidence="4">Mn_MB_F_20050700_S1D</strain>
    </source>
</reference>
<name>A0A552IZE0_9CHRO</name>
<organism evidence="4 5">
    <name type="scientific">Microcystis novacekii Mn_MB_F_20050700_S1D</name>
    <dbReference type="NCBI Taxonomy" id="2486266"/>
    <lineage>
        <taxon>Bacteria</taxon>
        <taxon>Bacillati</taxon>
        <taxon>Cyanobacteriota</taxon>
        <taxon>Cyanophyceae</taxon>
        <taxon>Oscillatoriophycideae</taxon>
        <taxon>Chroococcales</taxon>
        <taxon>Microcystaceae</taxon>
        <taxon>Microcystis</taxon>
    </lineage>
</organism>
<keyword evidence="3" id="KW-0378">Hydrolase</keyword>